<sequence length="42" mass="4723">MRKWKAVRSRVPVLVGALANARRSLDFAADLPFVHDRFGNGQ</sequence>
<dbReference type="EMBL" id="JAVQLW010000001">
    <property type="protein sequence ID" value="MDS9466886.1"/>
    <property type="molecule type" value="Genomic_DNA"/>
</dbReference>
<comment type="caution">
    <text evidence="1">The sequence shown here is derived from an EMBL/GenBank/DDBJ whole genome shotgun (WGS) entry which is preliminary data.</text>
</comment>
<protein>
    <submittedName>
        <fullName evidence="1">Uncharacterized protein</fullName>
    </submittedName>
</protein>
<dbReference type="RefSeq" id="WP_311159077.1">
    <property type="nucleotide sequence ID" value="NZ_JAVQLW010000001.1"/>
</dbReference>
<dbReference type="Proteomes" id="UP001269144">
    <property type="component" value="Unassembled WGS sequence"/>
</dbReference>
<evidence type="ECO:0000313" key="1">
    <source>
        <dbReference type="EMBL" id="MDS9466886.1"/>
    </source>
</evidence>
<accession>A0ABU2HPB8</accession>
<reference evidence="2" key="1">
    <citation type="submission" date="2023-07" db="EMBL/GenBank/DDBJ databases">
        <title>Paracoccus sp. MBLB3053 whole genome sequence.</title>
        <authorList>
            <person name="Hwang C.Y."/>
            <person name="Cho E.-S."/>
            <person name="Seo M.-J."/>
        </authorList>
    </citation>
    <scope>NUCLEOTIDE SEQUENCE [LARGE SCALE GENOMIC DNA]</scope>
    <source>
        <strain evidence="2">MBLB3053</strain>
    </source>
</reference>
<gene>
    <name evidence="1" type="ORF">RGQ15_04755</name>
</gene>
<keyword evidence="2" id="KW-1185">Reference proteome</keyword>
<name>A0ABU2HPB8_9RHOB</name>
<organism evidence="1 2">
    <name type="scientific">Paracoccus aurantius</name>
    <dbReference type="NCBI Taxonomy" id="3073814"/>
    <lineage>
        <taxon>Bacteria</taxon>
        <taxon>Pseudomonadati</taxon>
        <taxon>Pseudomonadota</taxon>
        <taxon>Alphaproteobacteria</taxon>
        <taxon>Rhodobacterales</taxon>
        <taxon>Paracoccaceae</taxon>
        <taxon>Paracoccus</taxon>
    </lineage>
</organism>
<evidence type="ECO:0000313" key="2">
    <source>
        <dbReference type="Proteomes" id="UP001269144"/>
    </source>
</evidence>
<proteinExistence type="predicted"/>